<protein>
    <submittedName>
        <fullName evidence="1">Uncharacterized protein</fullName>
    </submittedName>
</protein>
<name>A0A8K0GQE3_IGNLU</name>
<dbReference type="EMBL" id="VTPC01000407">
    <property type="protein sequence ID" value="KAF2905908.1"/>
    <property type="molecule type" value="Genomic_DNA"/>
</dbReference>
<proteinExistence type="predicted"/>
<dbReference type="AlphaFoldDB" id="A0A8K0GQE3"/>
<accession>A0A8K0GQE3</accession>
<evidence type="ECO:0000313" key="2">
    <source>
        <dbReference type="Proteomes" id="UP000801492"/>
    </source>
</evidence>
<gene>
    <name evidence="1" type="ORF">ILUMI_00267</name>
</gene>
<keyword evidence="2" id="KW-1185">Reference proteome</keyword>
<dbReference type="PANTHER" id="PTHR10773">
    <property type="entry name" value="DNA-DIRECTED RNA POLYMERASES I, II, AND III SUBUNIT RPABC2"/>
    <property type="match status" value="1"/>
</dbReference>
<sequence length="354" mass="41372">MSEVEEAENIQLIRSNSNNSNKPVDEEHQKLLETEYQKLSRKQKRQPETWKMNVNKVLCQSGKKRQDVKGNIRRGRNLKTLKNCESNCRLKEKTGIEDNERNIREKHVQGKTAAKLNRDLDKQNEDEQIAIVCFDLENVFALPPSNISCFFYSRKLNTYNLIAHCSLQKQAHCCIWSEGTQGRKGSDIASVLIRKLDHVIDDFPHIKTIIFWSDSCVPQNKNSIMSLALMKFFEQHPTMEEIVQKFGEPGHSSIQEVDDLHSQIEKKLSNLEIFSPLGLLHLLSTVNQRKPFKVFHMRENKDFRMYKEATQTMNFKKMSYASLKQLKYCSTTPTKVYYKLYHNDETYTEVPIVY</sequence>
<dbReference type="PANTHER" id="PTHR10773:SF19">
    <property type="match status" value="1"/>
</dbReference>
<dbReference type="OrthoDB" id="6766586at2759"/>
<evidence type="ECO:0000313" key="1">
    <source>
        <dbReference type="EMBL" id="KAF2905908.1"/>
    </source>
</evidence>
<comment type="caution">
    <text evidence="1">The sequence shown here is derived from an EMBL/GenBank/DDBJ whole genome shotgun (WGS) entry which is preliminary data.</text>
</comment>
<organism evidence="1 2">
    <name type="scientific">Ignelater luminosus</name>
    <name type="common">Cucubano</name>
    <name type="synonym">Pyrophorus luminosus</name>
    <dbReference type="NCBI Taxonomy" id="2038154"/>
    <lineage>
        <taxon>Eukaryota</taxon>
        <taxon>Metazoa</taxon>
        <taxon>Ecdysozoa</taxon>
        <taxon>Arthropoda</taxon>
        <taxon>Hexapoda</taxon>
        <taxon>Insecta</taxon>
        <taxon>Pterygota</taxon>
        <taxon>Neoptera</taxon>
        <taxon>Endopterygota</taxon>
        <taxon>Coleoptera</taxon>
        <taxon>Polyphaga</taxon>
        <taxon>Elateriformia</taxon>
        <taxon>Elateroidea</taxon>
        <taxon>Elateridae</taxon>
        <taxon>Agrypninae</taxon>
        <taxon>Pyrophorini</taxon>
        <taxon>Ignelater</taxon>
    </lineage>
</organism>
<dbReference type="Proteomes" id="UP000801492">
    <property type="component" value="Unassembled WGS sequence"/>
</dbReference>
<reference evidence="1" key="1">
    <citation type="submission" date="2019-08" db="EMBL/GenBank/DDBJ databases">
        <title>The genome of the North American firefly Photinus pyralis.</title>
        <authorList>
            <consortium name="Photinus pyralis genome working group"/>
            <person name="Fallon T.R."/>
            <person name="Sander Lower S.E."/>
            <person name="Weng J.-K."/>
        </authorList>
    </citation>
    <scope>NUCLEOTIDE SEQUENCE</scope>
    <source>
        <strain evidence="1">TRF0915ILg1</strain>
        <tissue evidence="1">Whole body</tissue>
    </source>
</reference>